<keyword evidence="5" id="KW-0449">Lipoprotein</keyword>
<evidence type="ECO:0000256" key="1">
    <source>
        <dbReference type="ARBA" id="ARBA00022475"/>
    </source>
</evidence>
<keyword evidence="4" id="KW-0564">Palmitate</keyword>
<sequence length="516" mass="58705">MRNWKTVMGIMFLLLMLTLVACNSDSASEDDSDNTSSEENTNEEAEDDSGAEESEEPYAFTIMANLHTPEVPNEKVLEKIEEATNTDIEIQWVPDNNYEDRLNTAFATNSLPEAVFLKNQATFIQFRDAMEDEQFWEVGQYLDQFENLSKLKSNVLDNTRVNGNLYTLYQGRPLSRQGLIYRKDWADNLGLEAPTTTDEFMEMARAFTEDDPDGNGEDDTFGVTDRSDLIYGAFKTVSSWFGTPNNWGEKDGQLLPEFMFDEYKQTMDFFREMHENGYINQDFPVTSKPDQQEFFKNGTAGMYVGSMGDVGSLNNDAVAINPDVEFDVHNNIKGPDGEFGIWAIPGYGSLMMFPKSAVETEEDLMKILGFIDQLMTPEVMNYAYWGIEGEHYEVQEDRALPTDDQSLFDREVKPYQALEIGEPETNGRYEGYFDYEVKAKSEELFKDNENYLIEDPTVPLYSETYVNDGAILQEGITDATYQYILGQIDEAGFDAAIEKWKNEGGDAIIEEFNASN</sequence>
<evidence type="ECO:0000256" key="5">
    <source>
        <dbReference type="ARBA" id="ARBA00023288"/>
    </source>
</evidence>
<dbReference type="Gene3D" id="3.40.190.10">
    <property type="entry name" value="Periplasmic binding protein-like II"/>
    <property type="match status" value="2"/>
</dbReference>
<accession>A0A1M7KVM5</accession>
<dbReference type="PANTHER" id="PTHR43649:SF33">
    <property type="entry name" value="POLYGALACTURONAN_RHAMNOGALACTURONAN-BINDING PROTEIN YTCQ"/>
    <property type="match status" value="1"/>
</dbReference>
<evidence type="ECO:0000313" key="9">
    <source>
        <dbReference type="Proteomes" id="UP000184184"/>
    </source>
</evidence>
<reference evidence="8 9" key="1">
    <citation type="submission" date="2016-11" db="EMBL/GenBank/DDBJ databases">
        <authorList>
            <person name="Jaros S."/>
            <person name="Januszkiewicz K."/>
            <person name="Wedrychowicz H."/>
        </authorList>
    </citation>
    <scope>NUCLEOTIDE SEQUENCE [LARGE SCALE GENOMIC DNA]</scope>
    <source>
        <strain evidence="8 9">CGMCC 1.10681</strain>
    </source>
</reference>
<feature type="chain" id="PRO_5039538851" evidence="7">
    <location>
        <begin position="22"/>
        <end position="516"/>
    </location>
</feature>
<dbReference type="InterPro" id="IPR006059">
    <property type="entry name" value="SBP"/>
</dbReference>
<evidence type="ECO:0000256" key="7">
    <source>
        <dbReference type="SAM" id="SignalP"/>
    </source>
</evidence>
<keyword evidence="1" id="KW-1003">Cell membrane</keyword>
<proteinExistence type="predicted"/>
<dbReference type="EMBL" id="FRCZ01000001">
    <property type="protein sequence ID" value="SHM69543.1"/>
    <property type="molecule type" value="Genomic_DNA"/>
</dbReference>
<organism evidence="8 9">
    <name type="scientific">Gracilibacillus kekensis</name>
    <dbReference type="NCBI Taxonomy" id="1027249"/>
    <lineage>
        <taxon>Bacteria</taxon>
        <taxon>Bacillati</taxon>
        <taxon>Bacillota</taxon>
        <taxon>Bacilli</taxon>
        <taxon>Bacillales</taxon>
        <taxon>Bacillaceae</taxon>
        <taxon>Gracilibacillus</taxon>
    </lineage>
</organism>
<evidence type="ECO:0000256" key="3">
    <source>
        <dbReference type="ARBA" id="ARBA00023136"/>
    </source>
</evidence>
<keyword evidence="2 7" id="KW-0732">Signal</keyword>
<protein>
    <submittedName>
        <fullName evidence="8">Carbohydrate ABC transporter substrate-binding protein, CUT1 family</fullName>
    </submittedName>
</protein>
<keyword evidence="9" id="KW-1185">Reference proteome</keyword>
<dbReference type="InterPro" id="IPR050490">
    <property type="entry name" value="Bact_solute-bd_prot1"/>
</dbReference>
<feature type="region of interest" description="Disordered" evidence="6">
    <location>
        <begin position="25"/>
        <end position="54"/>
    </location>
</feature>
<dbReference type="AlphaFoldDB" id="A0A1M7KVM5"/>
<dbReference type="Pfam" id="PF01547">
    <property type="entry name" value="SBP_bac_1"/>
    <property type="match status" value="1"/>
</dbReference>
<evidence type="ECO:0000256" key="2">
    <source>
        <dbReference type="ARBA" id="ARBA00022729"/>
    </source>
</evidence>
<gene>
    <name evidence="8" type="ORF">SAMN05216179_0857</name>
</gene>
<evidence type="ECO:0000256" key="4">
    <source>
        <dbReference type="ARBA" id="ARBA00023139"/>
    </source>
</evidence>
<dbReference type="Proteomes" id="UP000184184">
    <property type="component" value="Unassembled WGS sequence"/>
</dbReference>
<feature type="signal peptide" evidence="7">
    <location>
        <begin position="1"/>
        <end position="21"/>
    </location>
</feature>
<evidence type="ECO:0000256" key="6">
    <source>
        <dbReference type="SAM" id="MobiDB-lite"/>
    </source>
</evidence>
<dbReference type="SUPFAM" id="SSF53850">
    <property type="entry name" value="Periplasmic binding protein-like II"/>
    <property type="match status" value="1"/>
</dbReference>
<feature type="compositionally biased region" description="Acidic residues" evidence="6">
    <location>
        <begin position="40"/>
        <end position="54"/>
    </location>
</feature>
<dbReference type="PANTHER" id="PTHR43649">
    <property type="entry name" value="ARABINOSE-BINDING PROTEIN-RELATED"/>
    <property type="match status" value="1"/>
</dbReference>
<evidence type="ECO:0000313" key="8">
    <source>
        <dbReference type="EMBL" id="SHM69543.1"/>
    </source>
</evidence>
<keyword evidence="3" id="KW-0472">Membrane</keyword>
<dbReference type="PROSITE" id="PS51257">
    <property type="entry name" value="PROKAR_LIPOPROTEIN"/>
    <property type="match status" value="1"/>
</dbReference>
<dbReference type="STRING" id="1027249.SAMN05216179_0857"/>
<dbReference type="CDD" id="cd13580">
    <property type="entry name" value="PBP2_AlgQ_like_1"/>
    <property type="match status" value="1"/>
</dbReference>
<name>A0A1M7KVM5_9BACI</name>